<evidence type="ECO:0000256" key="2">
    <source>
        <dbReference type="SAM" id="Phobius"/>
    </source>
</evidence>
<sequence>MYLLIISGLAFLLGLILGQTLVRRGITWNMDLSRYQKQVYVILGLLVVTAIMLALIGRFHLTQGLPVWLLLIIGESPIFSLILGWTVVGVLVKLSLRQKPQGLIIVGLLSALLSWQIHRYWPIAHLVDSPSATREQVVLQSTPYSCSAASVATLARLYSQAPDLGEREVISLTATSRQGTTSLREWWALFRLGLHPQFHKNLTLDDLAKIDRPALLHVHEPVGGGQTILHAVVLLDIQPEKQTIIIGNPLYGRQEKSFSEMTNYWTKEAIFITPRPLYSNMTRVTNGNSAEPRAGDAPLRPLF</sequence>
<name>A0A1J0AEL6_9CYAN</name>
<dbReference type="GO" id="GO:0008233">
    <property type="term" value="F:peptidase activity"/>
    <property type="evidence" value="ECO:0007669"/>
    <property type="project" value="InterPro"/>
</dbReference>
<dbReference type="InterPro" id="IPR005074">
    <property type="entry name" value="Peptidase_C39"/>
</dbReference>
<feature type="transmembrane region" description="Helical" evidence="2">
    <location>
        <begin position="68"/>
        <end position="88"/>
    </location>
</feature>
<dbReference type="OrthoDB" id="581326at2"/>
<feature type="transmembrane region" description="Helical" evidence="2">
    <location>
        <begin position="38"/>
        <end position="56"/>
    </location>
</feature>
<dbReference type="KEGG" id="glt:GlitD10_2051"/>
<feature type="region of interest" description="Disordered" evidence="1">
    <location>
        <begin position="283"/>
        <end position="303"/>
    </location>
</feature>
<keyword evidence="2" id="KW-0812">Transmembrane</keyword>
<dbReference type="GO" id="GO:0005524">
    <property type="term" value="F:ATP binding"/>
    <property type="evidence" value="ECO:0007669"/>
    <property type="project" value="InterPro"/>
</dbReference>
<dbReference type="AlphaFoldDB" id="A0A1J0AEL6"/>
<accession>A0A1J0AEL6</accession>
<dbReference type="PROSITE" id="PS50990">
    <property type="entry name" value="PEPTIDASE_C39"/>
    <property type="match status" value="1"/>
</dbReference>
<keyword evidence="2" id="KW-0472">Membrane</keyword>
<gene>
    <name evidence="4" type="ORF">GlitD10_2051</name>
</gene>
<feature type="domain" description="Peptidase C39" evidence="3">
    <location>
        <begin position="140"/>
        <end position="272"/>
    </location>
</feature>
<dbReference type="GO" id="GO:0016020">
    <property type="term" value="C:membrane"/>
    <property type="evidence" value="ECO:0007669"/>
    <property type="project" value="InterPro"/>
</dbReference>
<evidence type="ECO:0000256" key="1">
    <source>
        <dbReference type="SAM" id="MobiDB-lite"/>
    </source>
</evidence>
<dbReference type="EMBL" id="CP017675">
    <property type="protein sequence ID" value="APB34377.1"/>
    <property type="molecule type" value="Genomic_DNA"/>
</dbReference>
<proteinExistence type="predicted"/>
<keyword evidence="5" id="KW-1185">Reference proteome</keyword>
<dbReference type="Pfam" id="PF03412">
    <property type="entry name" value="Peptidase_C39"/>
    <property type="match status" value="1"/>
</dbReference>
<dbReference type="Proteomes" id="UP000180235">
    <property type="component" value="Chromosome"/>
</dbReference>
<dbReference type="Gene3D" id="3.90.70.10">
    <property type="entry name" value="Cysteine proteinases"/>
    <property type="match status" value="1"/>
</dbReference>
<evidence type="ECO:0000313" key="4">
    <source>
        <dbReference type="EMBL" id="APB34377.1"/>
    </source>
</evidence>
<evidence type="ECO:0000313" key="5">
    <source>
        <dbReference type="Proteomes" id="UP000180235"/>
    </source>
</evidence>
<keyword evidence="2" id="KW-1133">Transmembrane helix</keyword>
<dbReference type="GO" id="GO:0006508">
    <property type="term" value="P:proteolysis"/>
    <property type="evidence" value="ECO:0007669"/>
    <property type="project" value="InterPro"/>
</dbReference>
<reference evidence="4 5" key="1">
    <citation type="submission" date="2016-10" db="EMBL/GenBank/DDBJ databases">
        <title>Description of Gloeomargarita lithophora gen. nov., sp. nov., a thylakoid-bearing basal-branching cyanobacterium with intracellular carbonates, and proposal for Gloeomargaritales ord. nov.</title>
        <authorList>
            <person name="Moreira D."/>
            <person name="Tavera R."/>
            <person name="Benzerara K."/>
            <person name="Skouri-Panet F."/>
            <person name="Couradeau E."/>
            <person name="Gerard E."/>
            <person name="Loussert C."/>
            <person name="Novelo E."/>
            <person name="Zivanovic Y."/>
            <person name="Lopez-Garcia P."/>
        </authorList>
    </citation>
    <scope>NUCLEOTIDE SEQUENCE [LARGE SCALE GENOMIC DNA]</scope>
    <source>
        <strain evidence="4 5">D10</strain>
    </source>
</reference>
<protein>
    <submittedName>
        <fullName evidence="4">Peptidase, C39 family</fullName>
    </submittedName>
</protein>
<evidence type="ECO:0000259" key="3">
    <source>
        <dbReference type="PROSITE" id="PS50990"/>
    </source>
</evidence>
<dbReference type="STRING" id="1188229.GlitD10_2051"/>
<dbReference type="RefSeq" id="WP_071454825.1">
    <property type="nucleotide sequence ID" value="NZ_CP017675.1"/>
</dbReference>
<organism evidence="4 5">
    <name type="scientific">Gloeomargarita lithophora Alchichica-D10</name>
    <dbReference type="NCBI Taxonomy" id="1188229"/>
    <lineage>
        <taxon>Bacteria</taxon>
        <taxon>Bacillati</taxon>
        <taxon>Cyanobacteriota</taxon>
        <taxon>Cyanophyceae</taxon>
        <taxon>Gloeomargaritales</taxon>
        <taxon>Gloeomargaritaceae</taxon>
        <taxon>Gloeomargarita</taxon>
    </lineage>
</organism>